<keyword evidence="1" id="KW-0472">Membrane</keyword>
<dbReference type="EMBL" id="KY888882">
    <property type="protein sequence ID" value="ARQ95155.1"/>
    <property type="molecule type" value="Genomic_DNA"/>
</dbReference>
<protein>
    <submittedName>
        <fullName evidence="2">Uncharacterized protein</fullName>
    </submittedName>
</protein>
<keyword evidence="1" id="KW-1133">Transmembrane helix</keyword>
<organism evidence="2 3">
    <name type="scientific">Bacillus phage Flapjack</name>
    <dbReference type="NCBI Taxonomy" id="1983465"/>
    <lineage>
        <taxon>Viruses</taxon>
        <taxon>Duplodnaviria</taxon>
        <taxon>Heunggongvirae</taxon>
        <taxon>Uroviricota</taxon>
        <taxon>Caudoviricetes</taxon>
        <taxon>Herelleviridae</taxon>
        <taxon>Bastillevirinae</taxon>
        <taxon>Bequatrovirus</taxon>
        <taxon>Bequatrovirus spock</taxon>
    </lineage>
</organism>
<evidence type="ECO:0000256" key="1">
    <source>
        <dbReference type="SAM" id="Phobius"/>
    </source>
</evidence>
<reference evidence="3" key="1">
    <citation type="submission" date="2017-04" db="EMBL/GenBank/DDBJ databases">
        <authorList>
            <person name="Abille Z."/>
            <person name="Afsharjavan R."/>
            <person name="Alms C.E."/>
            <person name="Anil A."/>
            <person name="Azuma E.A."/>
            <person name="Boateng D."/>
            <person name="Bowden K.V."/>
            <person name="Bui Q."/>
            <person name="Callaghan K.D."/>
            <person name="Canova P.N."/>
            <person name="Carter A.-G.V."/>
            <person name="Carty B."/>
            <person name="Choudhary A."/>
            <person name="Chugh K."/>
            <person name="Clark C.B."/>
            <person name="Clark J."/>
            <person name="Cortez R."/>
            <person name="Dalwadi R.M."/>
            <person name="Daou G."/>
            <person name="Das M."/>
            <person name="Dasari S."/>
            <person name="Davis E.H."/>
            <person name="Defreitas N."/>
            <person name="Demirji J."/>
            <person name="Endres C."/>
            <person name="Fakhar S."/>
            <person name="Feeley N."/>
            <person name="Flores D.C."/>
            <person name="Fowler A.R."/>
            <person name="George T."/>
            <person name="Greis H.L."/>
            <person name="Groleau D.L."/>
            <person name="Gulati J.K."/>
            <person name="Guzman W."/>
            <person name="Hallworth A.N."/>
            <person name="Hariri A."/>
            <person name="Haya V.N."/>
            <person name="Hoffman A.K."/>
            <person name="Horne B."/>
            <person name="Howard T."/>
            <person name="Iglesia A.J."/>
            <person name="Ijezie O.D."/>
            <person name="Incognito N.A."/>
            <person name="Inen J.A."/>
            <person name="Jaiswal A."/>
            <person name="Jezek R.A."/>
            <person name="Kawa A.C."/>
            <person name="Khan F."/>
            <person name="Khin A.C."/>
            <person name="Knapo J."/>
            <person name="Kong A.S."/>
            <person name="Le B.Q."/>
            <person name="Le Q.M."/>
            <person name="Le T.-H.M."/>
            <person name="Lee M."/>
            <person name="Lockwood J.L."/>
            <person name="Loto-Rojas G.S."/>
            <person name="Mantzavinos A."/>
            <person name="Martinez D.R."/>
            <person name="Meadows A.R."/>
            <person name="Mehr S."/>
            <person name="Mellon M.N."/>
            <person name="Memon S."/>
            <person name="Miller B."/>
            <person name="Min S."/>
            <person name="Mitchell L.M."/>
            <person name="Mohamed I.R."/>
            <person name="Mohammed F.O."/>
            <person name="More S."/>
            <person name="Muntaha S."/>
            <person name="Nadeem I."/>
            <person name="Ndjeumen-Njinguet A.S."/>
            <person name="Ng P."/>
            <person name="Ngu V.E."/>
            <person name="Nguyen B.N."/>
            <person name="OHern C.T."/>
            <person name="Oboh U.S."/>
            <person name="Pagano C.W."/>
            <person name="Panakal P.R."/>
            <person name="Park D.A."/>
            <person name="Parsana D."/>
            <person name="Patel P."/>
            <person name="Patel V.S."/>
            <person name="Patwardhan V.M."/>
            <person name="Pawar S.D."/>
            <person name="Payne V.R."/>
            <person name="Petricel I.M."/>
            <person name="Phillips C."/>
            <person name="Puglisi K.M."/>
            <person name="Ramaprasad G."/>
            <person name="Raza A.S."/>
            <person name="Rivera-Oven A.G."/>
            <person name="Robins E."/>
            <person name="Roeun D.C."/>
            <person name="Rostovtseva N."/>
            <person name="Sadat M."/>
            <person name="Seas A."/>
            <person name="So E.J."/>
            <person name="Sogbesan C."/>
            <person name="Strumsky L.A."/>
            <person name="Sun J.L."/>
            <person name="Sutherland H.J."/>
            <person name="Tchakounte I."/>
            <person name="Tewell J.R."/>
            <person name="Thapa D.J."/>
            <person name="Tkach Y."/>
            <person name="Tran C.D."/>
            <person name="Tran V."/>
            <person name="Vithayathil T."/>
            <person name="Vivekanandan A."/>
            <person name="Wang S.R."/>
            <person name="White E."/>
            <person name="Yang A.L."/>
            <person name="Ye D.T."/>
            <person name="Yirenkyi M."/>
            <person name="Zarb J.S."/>
            <person name="Zhang S."/>
            <person name="Zhou M.T."/>
            <person name="Cao A."/>
            <person name="Nguyen K.M."/>
            <person name="Patel K."/>
            <person name="Patel P."/>
            <person name="Pennington E."/>
            <person name="Sendze O."/>
            <person name="Zahangir S."/>
            <person name="Correa-Mendez M."/>
            <person name="Fabian M.F."/>
            <person name="Liu S."/>
            <person name="Jethmalani Y."/>
            <person name="Nunn R."/>
            <person name="Prakash A."/>
            <person name="Louise T."/>
            <person name="Russell D.A."/>
            <person name="Hatfull G.F."/>
            <person name="Erill I."/>
            <person name="Caruso S.M."/>
        </authorList>
    </citation>
    <scope>NUCLEOTIDE SEQUENCE [LARGE SCALE GENOMIC DNA]</scope>
</reference>
<feature type="transmembrane region" description="Helical" evidence="1">
    <location>
        <begin position="32"/>
        <end position="49"/>
    </location>
</feature>
<sequence length="55" mass="6362">MNIRVYLKSGGSLDFTLRNYKTMEEVYNNFDFTLGAAMFCGTIVMLHNISHIREV</sequence>
<accession>A0A1X9SG92</accession>
<proteinExistence type="predicted"/>
<evidence type="ECO:0000313" key="2">
    <source>
        <dbReference type="EMBL" id="ARQ95155.1"/>
    </source>
</evidence>
<evidence type="ECO:0000313" key="3">
    <source>
        <dbReference type="Proteomes" id="UP000222741"/>
    </source>
</evidence>
<gene>
    <name evidence="2" type="ORF">FLAPJACK_244</name>
</gene>
<keyword evidence="1" id="KW-0812">Transmembrane</keyword>
<name>A0A1X9SG92_9CAUD</name>
<dbReference type="Proteomes" id="UP000222741">
    <property type="component" value="Segment"/>
</dbReference>